<dbReference type="AlphaFoldDB" id="A0A8H7NXA9"/>
<accession>A0A8H7NXA9</accession>
<evidence type="ECO:0000256" key="11">
    <source>
        <dbReference type="SAM" id="Phobius"/>
    </source>
</evidence>
<feature type="transmembrane region" description="Helical" evidence="11">
    <location>
        <begin position="286"/>
        <end position="303"/>
    </location>
</feature>
<keyword evidence="8 11" id="KW-0472">Membrane</keyword>
<keyword evidence="4" id="KW-1003">Cell membrane</keyword>
<dbReference type="Proteomes" id="UP000639403">
    <property type="component" value="Unassembled WGS sequence"/>
</dbReference>
<dbReference type="GO" id="GO:0015677">
    <property type="term" value="P:copper ion import"/>
    <property type="evidence" value="ECO:0007669"/>
    <property type="project" value="TreeGrafter"/>
</dbReference>
<evidence type="ECO:0000313" key="14">
    <source>
        <dbReference type="Proteomes" id="UP000639403"/>
    </source>
</evidence>
<proteinExistence type="predicted"/>
<dbReference type="EC" id="1.16.1.9" evidence="2"/>
<evidence type="ECO:0000256" key="5">
    <source>
        <dbReference type="ARBA" id="ARBA00022692"/>
    </source>
</evidence>
<evidence type="ECO:0000256" key="8">
    <source>
        <dbReference type="ARBA" id="ARBA00023136"/>
    </source>
</evidence>
<dbReference type="InterPro" id="IPR051410">
    <property type="entry name" value="Ferric/Cupric_Reductase"/>
</dbReference>
<keyword evidence="5 11" id="KW-0812">Transmembrane</keyword>
<dbReference type="GO" id="GO:0005886">
    <property type="term" value="C:plasma membrane"/>
    <property type="evidence" value="ECO:0007669"/>
    <property type="project" value="UniProtKB-SubCell"/>
</dbReference>
<dbReference type="PANTHER" id="PTHR32361:SF9">
    <property type="entry name" value="FERRIC REDUCTASE TRANSMEMBRANE COMPONENT 3-RELATED"/>
    <property type="match status" value="1"/>
</dbReference>
<dbReference type="SFLD" id="SFLDG01168">
    <property type="entry name" value="Ferric_reductase_subgroup_(FRE"/>
    <property type="match status" value="1"/>
</dbReference>
<evidence type="ECO:0000256" key="7">
    <source>
        <dbReference type="ARBA" id="ARBA00023065"/>
    </source>
</evidence>
<gene>
    <name evidence="13" type="ORF">IEO21_07863</name>
</gene>
<dbReference type="InterPro" id="IPR017938">
    <property type="entry name" value="Riboflavin_synthase-like_b-brl"/>
</dbReference>
<dbReference type="Pfam" id="PF08022">
    <property type="entry name" value="FAD_binding_8"/>
    <property type="match status" value="1"/>
</dbReference>
<evidence type="ECO:0000256" key="9">
    <source>
        <dbReference type="ARBA" id="ARBA00023180"/>
    </source>
</evidence>
<dbReference type="Gene3D" id="3.40.50.80">
    <property type="entry name" value="Nucleotide-binding domain of ferredoxin-NADP reductase (FNR) module"/>
    <property type="match status" value="1"/>
</dbReference>
<dbReference type="InterPro" id="IPR013112">
    <property type="entry name" value="FAD-bd_8"/>
</dbReference>
<dbReference type="InterPro" id="IPR039261">
    <property type="entry name" value="FNR_nucleotide-bd"/>
</dbReference>
<dbReference type="GO" id="GO:0006879">
    <property type="term" value="P:intracellular iron ion homeostasis"/>
    <property type="evidence" value="ECO:0007669"/>
    <property type="project" value="TreeGrafter"/>
</dbReference>
<evidence type="ECO:0000259" key="12">
    <source>
        <dbReference type="PROSITE" id="PS51384"/>
    </source>
</evidence>
<dbReference type="InterPro" id="IPR013130">
    <property type="entry name" value="Fe3_Rdtase_TM_dom"/>
</dbReference>
<protein>
    <recommendedName>
        <fullName evidence="2">ferric-chelate reductase (NADPH)</fullName>
        <ecNumber evidence="2">1.16.1.9</ecNumber>
    </recommendedName>
</protein>
<dbReference type="GO" id="GO:0052851">
    <property type="term" value="F:ferric-chelate reductase (NADPH) activity"/>
    <property type="evidence" value="ECO:0007669"/>
    <property type="project" value="UniProtKB-EC"/>
</dbReference>
<dbReference type="CDD" id="cd06186">
    <property type="entry name" value="NOX_Duox_like_FAD_NADP"/>
    <property type="match status" value="1"/>
</dbReference>
<feature type="transmembrane region" description="Helical" evidence="11">
    <location>
        <begin position="257"/>
        <end position="279"/>
    </location>
</feature>
<keyword evidence="9" id="KW-0325">Glycoprotein</keyword>
<name>A0A8H7NXA9_9APHY</name>
<keyword evidence="3" id="KW-0813">Transport</keyword>
<keyword evidence="6 11" id="KW-1133">Transmembrane helix</keyword>
<organism evidence="13 14">
    <name type="scientific">Rhodonia placenta</name>
    <dbReference type="NCBI Taxonomy" id="104341"/>
    <lineage>
        <taxon>Eukaryota</taxon>
        <taxon>Fungi</taxon>
        <taxon>Dikarya</taxon>
        <taxon>Basidiomycota</taxon>
        <taxon>Agaricomycotina</taxon>
        <taxon>Agaricomycetes</taxon>
        <taxon>Polyporales</taxon>
        <taxon>Adustoporiaceae</taxon>
        <taxon>Rhodonia</taxon>
    </lineage>
</organism>
<dbReference type="PANTHER" id="PTHR32361">
    <property type="entry name" value="FERRIC/CUPRIC REDUCTASE TRANSMEMBRANE COMPONENT"/>
    <property type="match status" value="1"/>
</dbReference>
<feature type="transmembrane region" description="Helical" evidence="11">
    <location>
        <begin position="193"/>
        <end position="212"/>
    </location>
</feature>
<dbReference type="GO" id="GO:0006826">
    <property type="term" value="P:iron ion transport"/>
    <property type="evidence" value="ECO:0007669"/>
    <property type="project" value="TreeGrafter"/>
</dbReference>
<evidence type="ECO:0000256" key="2">
    <source>
        <dbReference type="ARBA" id="ARBA00012668"/>
    </source>
</evidence>
<dbReference type="InterPro" id="IPR017927">
    <property type="entry name" value="FAD-bd_FR_type"/>
</dbReference>
<feature type="domain" description="FAD-binding FR-type" evidence="12">
    <location>
        <begin position="323"/>
        <end position="446"/>
    </location>
</feature>
<dbReference type="Pfam" id="PF01794">
    <property type="entry name" value="Ferric_reduct"/>
    <property type="match status" value="1"/>
</dbReference>
<evidence type="ECO:0000256" key="1">
    <source>
        <dbReference type="ARBA" id="ARBA00004651"/>
    </source>
</evidence>
<dbReference type="SUPFAM" id="SSF63380">
    <property type="entry name" value="Riboflavin synthase domain-like"/>
    <property type="match status" value="1"/>
</dbReference>
<comment type="subcellular location">
    <subcellularLocation>
        <location evidence="1">Cell membrane</location>
        <topology evidence="1">Multi-pass membrane protein</topology>
    </subcellularLocation>
</comment>
<feature type="transmembrane region" description="Helical" evidence="11">
    <location>
        <begin position="155"/>
        <end position="173"/>
    </location>
</feature>
<sequence>MASTSAPPRPSSSSPPAPPGANLTVQLLFHVDILLLSFLGLCFLIAVPRMLARLGRMSEWTDVLYLRSYRDGSSGRRGSSEDTLRRPRIDKTYSELTVNKRESQAEVIEVQPMGSSRQTLSLPVQTPPKHVPTLSTIFPGISWLLSMSVRPGYTVGKLLLMLAYLGVMLYAGIYKSNPFTNPTRAGLVATSQIPLVFVVATKNNVVSALTGYGYEKLNWIHRFVGRFIVLAVNVHAISFMYEFATAGTWKEDTQHPLIRWGLLALVCMDLLFLFSISVFRQMFYNVFYITHVISAVVMLAAVWKHAPANIGWPYAAAAVAVYGLDRGLRIVRTRVAVAHLQPISEMRMVRLSIPKIGAGWRAGDHVRIKVLSTGMGPFGWAESHPFTIASTSKGSEGDGLVLLCKQAGDWTAKLYDLAQSDSDGKPTAGRRVHVLVDGPYGGPGLAMINGFSAAMIVAGGSGVSYGLGTVGELLQKTADGHSAVRLIELAWSIQDPASLGPFLPILTAFLVRAESLGVTLRVSVSYTRAPRSDAAFFALKALPEGLTLLPGRPGIAGILEGLVNRTLDLHDSKAGKDLAGVLVGVCGPVALGESVSRTVRTVPRDKFKAVGGIEIHEESVYGYLSWRQRADGLLQELRMVDRFIDCRGGE</sequence>
<keyword evidence="7" id="KW-0406">Ion transport</keyword>
<evidence type="ECO:0000313" key="13">
    <source>
        <dbReference type="EMBL" id="KAF9808508.1"/>
    </source>
</evidence>
<evidence type="ECO:0000256" key="10">
    <source>
        <dbReference type="ARBA" id="ARBA00048483"/>
    </source>
</evidence>
<evidence type="ECO:0000256" key="6">
    <source>
        <dbReference type="ARBA" id="ARBA00022989"/>
    </source>
</evidence>
<feature type="transmembrane region" description="Helical" evidence="11">
    <location>
        <begin position="27"/>
        <end position="47"/>
    </location>
</feature>
<reference evidence="13" key="1">
    <citation type="submission" date="2020-11" db="EMBL/GenBank/DDBJ databases">
        <authorList>
            <person name="Koelle M."/>
            <person name="Horta M.A.C."/>
            <person name="Nowrousian M."/>
            <person name="Ohm R.A."/>
            <person name="Benz P."/>
            <person name="Pilgard A."/>
        </authorList>
    </citation>
    <scope>NUCLEOTIDE SEQUENCE</scope>
    <source>
        <strain evidence="13">FPRL280</strain>
    </source>
</reference>
<evidence type="ECO:0000256" key="3">
    <source>
        <dbReference type="ARBA" id="ARBA00022448"/>
    </source>
</evidence>
<evidence type="ECO:0000256" key="4">
    <source>
        <dbReference type="ARBA" id="ARBA00022475"/>
    </source>
</evidence>
<comment type="catalytic activity">
    <reaction evidence="10">
        <text>2 a Fe(II)-siderophore + NADP(+) + H(+) = 2 a Fe(III)-siderophore + NADPH</text>
        <dbReference type="Rhea" id="RHEA:28795"/>
        <dbReference type="Rhea" id="RHEA-COMP:11342"/>
        <dbReference type="Rhea" id="RHEA-COMP:11344"/>
        <dbReference type="ChEBI" id="CHEBI:15378"/>
        <dbReference type="ChEBI" id="CHEBI:29033"/>
        <dbReference type="ChEBI" id="CHEBI:29034"/>
        <dbReference type="ChEBI" id="CHEBI:57783"/>
        <dbReference type="ChEBI" id="CHEBI:58349"/>
        <dbReference type="EC" id="1.16.1.9"/>
    </reaction>
</comment>
<dbReference type="EMBL" id="JADOXO010000241">
    <property type="protein sequence ID" value="KAF9808508.1"/>
    <property type="molecule type" value="Genomic_DNA"/>
</dbReference>
<dbReference type="SFLD" id="SFLDS00052">
    <property type="entry name" value="Ferric_Reductase_Domain"/>
    <property type="match status" value="1"/>
</dbReference>
<feature type="transmembrane region" description="Helical" evidence="11">
    <location>
        <begin position="224"/>
        <end position="245"/>
    </location>
</feature>
<comment type="caution">
    <text evidence="13">The sequence shown here is derived from an EMBL/GenBank/DDBJ whole genome shotgun (WGS) entry which is preliminary data.</text>
</comment>
<reference evidence="13" key="2">
    <citation type="journal article" name="Front. Microbiol.">
        <title>Degradative Capacity of Two Strains of Rhodonia placenta: From Phenotype to Genotype.</title>
        <authorList>
            <person name="Kolle M."/>
            <person name="Horta M.A.C."/>
            <person name="Nowrousian M."/>
            <person name="Ohm R.A."/>
            <person name="Benz J.P."/>
            <person name="Pilgard A."/>
        </authorList>
    </citation>
    <scope>NUCLEOTIDE SEQUENCE</scope>
    <source>
        <strain evidence="13">FPRL280</strain>
    </source>
</reference>
<dbReference type="PROSITE" id="PS51384">
    <property type="entry name" value="FAD_FR"/>
    <property type="match status" value="1"/>
</dbReference>